<sequence>MKVSGTSAVYELEIQISSPKKTKVICNCPYDMDVYYKHAVAAILQIVFSGFINRKDKTKQPELSKILPSVSQKDLVKFLLEKAGSDPRFYKELTIFFHNPILNQELLIWKK</sequence>
<organism evidence="1 2">
    <name type="scientific">Leptospira interrogans str. 2006001854</name>
    <dbReference type="NCBI Taxonomy" id="1001590"/>
    <lineage>
        <taxon>Bacteria</taxon>
        <taxon>Pseudomonadati</taxon>
        <taxon>Spirochaetota</taxon>
        <taxon>Spirochaetia</taxon>
        <taxon>Leptospirales</taxon>
        <taxon>Leptospiraceae</taxon>
        <taxon>Leptospira</taxon>
    </lineage>
</organism>
<dbReference type="EMBL" id="AFLW02000096">
    <property type="protein sequence ID" value="EMM82127.1"/>
    <property type="molecule type" value="Genomic_DNA"/>
</dbReference>
<evidence type="ECO:0000313" key="2">
    <source>
        <dbReference type="Proteomes" id="UP000012128"/>
    </source>
</evidence>
<dbReference type="Proteomes" id="UP000012128">
    <property type="component" value="Unassembled WGS sequence"/>
</dbReference>
<proteinExistence type="predicted"/>
<protein>
    <recommendedName>
        <fullName evidence="3">SWIM-type domain-containing protein</fullName>
    </recommendedName>
</protein>
<gene>
    <name evidence="1" type="ORF">LEP1GSC037_0659</name>
</gene>
<dbReference type="AlphaFoldDB" id="M6GFM4"/>
<evidence type="ECO:0000313" key="1">
    <source>
        <dbReference type="EMBL" id="EMM82127.1"/>
    </source>
</evidence>
<reference evidence="1 2" key="1">
    <citation type="submission" date="2013-01" db="EMBL/GenBank/DDBJ databases">
        <authorList>
            <person name="Harkins D.M."/>
            <person name="Durkin A.S."/>
            <person name="Brinkac L.M."/>
            <person name="Haft D.H."/>
            <person name="Selengut J.D."/>
            <person name="Sanka R."/>
            <person name="DePew J."/>
            <person name="Purushe J."/>
            <person name="Hospenthal D.R."/>
            <person name="Murray C.K."/>
            <person name="Pimentel G."/>
            <person name="Wasfy M."/>
            <person name="Parker T."/>
            <person name="Miller R.S."/>
            <person name="Vinetz J.M."/>
            <person name="Sutton G.G."/>
            <person name="Nierman W.C."/>
            <person name="Fouts D.E."/>
        </authorList>
    </citation>
    <scope>NUCLEOTIDE SEQUENCE [LARGE SCALE GENOMIC DNA]</scope>
    <source>
        <strain evidence="1 2">2006001854</strain>
    </source>
</reference>
<comment type="caution">
    <text evidence="1">The sequence shown here is derived from an EMBL/GenBank/DDBJ whole genome shotgun (WGS) entry which is preliminary data.</text>
</comment>
<accession>M6GFM4</accession>
<evidence type="ECO:0008006" key="3">
    <source>
        <dbReference type="Google" id="ProtNLM"/>
    </source>
</evidence>
<name>M6GFM4_LEPIR</name>